<dbReference type="Gene3D" id="3.90.1310.10">
    <property type="entry name" value="Penicillin-binding protein 2a (Domain 2)"/>
    <property type="match status" value="1"/>
</dbReference>
<name>A0A7W8M5Y3_9FIRM</name>
<dbReference type="PANTHER" id="PTHR30627:SF24">
    <property type="entry name" value="PENICILLIN-BINDING PROTEIN 4B"/>
    <property type="match status" value="1"/>
</dbReference>
<keyword evidence="2" id="KW-1133">Transmembrane helix</keyword>
<dbReference type="GO" id="GO:0008658">
    <property type="term" value="F:penicillin binding"/>
    <property type="evidence" value="ECO:0007669"/>
    <property type="project" value="InterPro"/>
</dbReference>
<dbReference type="SUPFAM" id="SSF56519">
    <property type="entry name" value="Penicillin binding protein dimerisation domain"/>
    <property type="match status" value="1"/>
</dbReference>
<comment type="caution">
    <text evidence="4">The sequence shown here is derived from an EMBL/GenBank/DDBJ whole genome shotgun (WGS) entry which is preliminary data.</text>
</comment>
<evidence type="ECO:0000256" key="1">
    <source>
        <dbReference type="SAM" id="MobiDB-lite"/>
    </source>
</evidence>
<feature type="compositionally biased region" description="Acidic residues" evidence="1">
    <location>
        <begin position="24"/>
        <end position="59"/>
    </location>
</feature>
<dbReference type="Gene3D" id="3.40.710.10">
    <property type="entry name" value="DD-peptidase/beta-lactamase superfamily"/>
    <property type="match status" value="1"/>
</dbReference>
<organism evidence="4 5">
    <name type="scientific">Catenibacillus scindens</name>
    <dbReference type="NCBI Taxonomy" id="673271"/>
    <lineage>
        <taxon>Bacteria</taxon>
        <taxon>Bacillati</taxon>
        <taxon>Bacillota</taxon>
        <taxon>Clostridia</taxon>
        <taxon>Lachnospirales</taxon>
        <taxon>Lachnospiraceae</taxon>
        <taxon>Catenibacillus</taxon>
    </lineage>
</organism>
<dbReference type="EMBL" id="JACHFW010000008">
    <property type="protein sequence ID" value="MBB5265042.1"/>
    <property type="molecule type" value="Genomic_DNA"/>
</dbReference>
<feature type="region of interest" description="Disordered" evidence="1">
    <location>
        <begin position="1"/>
        <end position="84"/>
    </location>
</feature>
<dbReference type="GO" id="GO:0071972">
    <property type="term" value="F:peptidoglycan L,D-transpeptidase activity"/>
    <property type="evidence" value="ECO:0007669"/>
    <property type="project" value="TreeGrafter"/>
</dbReference>
<dbReference type="GO" id="GO:0016757">
    <property type="term" value="F:glycosyltransferase activity"/>
    <property type="evidence" value="ECO:0007669"/>
    <property type="project" value="UniProtKB-KW"/>
</dbReference>
<dbReference type="InterPro" id="IPR050515">
    <property type="entry name" value="Beta-lactam/transpept"/>
</dbReference>
<dbReference type="PANTHER" id="PTHR30627">
    <property type="entry name" value="PEPTIDOGLYCAN D,D-TRANSPEPTIDASE"/>
    <property type="match status" value="1"/>
</dbReference>
<dbReference type="InterPro" id="IPR036138">
    <property type="entry name" value="PBP_dimer_sf"/>
</dbReference>
<dbReference type="InterPro" id="IPR012338">
    <property type="entry name" value="Beta-lactam/transpept-like"/>
</dbReference>
<feature type="compositionally biased region" description="Basic and acidic residues" evidence="1">
    <location>
        <begin position="60"/>
        <end position="73"/>
    </location>
</feature>
<keyword evidence="4" id="KW-0808">Transferase</keyword>
<proteinExistence type="predicted"/>
<accession>A0A7W8M5Y3</accession>
<evidence type="ECO:0000256" key="2">
    <source>
        <dbReference type="SAM" id="Phobius"/>
    </source>
</evidence>
<dbReference type="Pfam" id="PF00905">
    <property type="entry name" value="Transpeptidase"/>
    <property type="match status" value="1"/>
</dbReference>
<dbReference type="AlphaFoldDB" id="A0A7W8M5Y3"/>
<evidence type="ECO:0000313" key="4">
    <source>
        <dbReference type="EMBL" id="MBB5265042.1"/>
    </source>
</evidence>
<reference evidence="4 5" key="1">
    <citation type="submission" date="2020-08" db="EMBL/GenBank/DDBJ databases">
        <title>Genomic Encyclopedia of Type Strains, Phase IV (KMG-IV): sequencing the most valuable type-strain genomes for metagenomic binning, comparative biology and taxonomic classification.</title>
        <authorList>
            <person name="Goeker M."/>
        </authorList>
    </citation>
    <scope>NUCLEOTIDE SEQUENCE [LARGE SCALE GENOMIC DNA]</scope>
    <source>
        <strain evidence="4 5">DSM 106146</strain>
    </source>
</reference>
<dbReference type="EC" id="2.4.1.129" evidence="4"/>
<feature type="domain" description="Penicillin-binding protein transpeptidase" evidence="3">
    <location>
        <begin position="241"/>
        <end position="552"/>
    </location>
</feature>
<gene>
    <name evidence="4" type="ORF">HNP82_002181</name>
</gene>
<sequence>MKNSRNTRDSSNKGQQDSFMFPERDDDTYFELPPEDDDYYGASDDGSDDGYDSFVDEYDQEVKPQSKRQEQRREKKQVKALSEKQPKGVKNREILVVMYAFICIFLTTIGYFIYYNAVESKDVINRPGNVHIAQLQEKTSRGRILAADGSVLAQTITDASGQEIRNYPYANVFAHVVGTSDINKSGLEASCENELLMSNINPLRKAINELQNEKNPGDDVITTLDTTLQQVAYNALGSNQGAVVAIEPSTGKVLAMVSKPDYDPNTLEANFDAIISDSNNKSLLNQATSGLFTPGSIFKICTALEYIRENPSYDGYSYTCQGSIQLSDGNGKTQGLSCYHGTIHGTQNLFQSFANSCNASFANIGTVLDADQFTQLAQSLLFNQSLPTQIPHAKSSFSLSSSDSDWLKGATAIGQGNTTMTPLHAAMITSAIANGGVLMEPYLVDSVQSSDGTTVEKNMPQSYGNLISSSEASLLTDMMIQVTQSGTATALSGLGYTVAGKTGTAEIDNYGNNAWFVGFAPAEDPQIAICVLVENASTSSSYVAVPVAQQIFAAYVK</sequence>
<dbReference type="Proteomes" id="UP000543642">
    <property type="component" value="Unassembled WGS sequence"/>
</dbReference>
<dbReference type="InterPro" id="IPR001460">
    <property type="entry name" value="PCN-bd_Tpept"/>
</dbReference>
<keyword evidence="2" id="KW-0472">Membrane</keyword>
<feature type="compositionally biased region" description="Basic and acidic residues" evidence="1">
    <location>
        <begin position="1"/>
        <end position="11"/>
    </location>
</feature>
<dbReference type="RefSeq" id="WP_183774384.1">
    <property type="nucleotide sequence ID" value="NZ_JACHFW010000008.1"/>
</dbReference>
<evidence type="ECO:0000259" key="3">
    <source>
        <dbReference type="Pfam" id="PF00905"/>
    </source>
</evidence>
<dbReference type="SUPFAM" id="SSF56601">
    <property type="entry name" value="beta-lactamase/transpeptidase-like"/>
    <property type="match status" value="1"/>
</dbReference>
<keyword evidence="4" id="KW-0328">Glycosyltransferase</keyword>
<feature type="transmembrane region" description="Helical" evidence="2">
    <location>
        <begin position="94"/>
        <end position="114"/>
    </location>
</feature>
<dbReference type="GO" id="GO:0071555">
    <property type="term" value="P:cell wall organization"/>
    <property type="evidence" value="ECO:0007669"/>
    <property type="project" value="TreeGrafter"/>
</dbReference>
<protein>
    <submittedName>
        <fullName evidence="4">Peptidoglycan glycosyltransferase</fullName>
        <ecNumber evidence="4">2.4.1.129</ecNumber>
    </submittedName>
</protein>
<dbReference type="GO" id="GO:0005886">
    <property type="term" value="C:plasma membrane"/>
    <property type="evidence" value="ECO:0007669"/>
    <property type="project" value="TreeGrafter"/>
</dbReference>
<keyword evidence="5" id="KW-1185">Reference proteome</keyword>
<keyword evidence="2" id="KW-0812">Transmembrane</keyword>
<evidence type="ECO:0000313" key="5">
    <source>
        <dbReference type="Proteomes" id="UP000543642"/>
    </source>
</evidence>